<evidence type="ECO:0000313" key="1">
    <source>
        <dbReference type="EMBL" id="JAH67755.1"/>
    </source>
</evidence>
<proteinExistence type="predicted"/>
<protein>
    <submittedName>
        <fullName evidence="1">Uncharacterized protein</fullName>
    </submittedName>
</protein>
<sequence length="15" mass="1920">MRFWFLSQEPHILLC</sequence>
<accession>A0A0E9URE1</accession>
<dbReference type="EMBL" id="GBXM01040822">
    <property type="protein sequence ID" value="JAH67755.1"/>
    <property type="molecule type" value="Transcribed_RNA"/>
</dbReference>
<reference evidence="1" key="2">
    <citation type="journal article" date="2015" name="Fish Shellfish Immunol.">
        <title>Early steps in the European eel (Anguilla anguilla)-Vibrio vulnificus interaction in the gills: Role of the RtxA13 toxin.</title>
        <authorList>
            <person name="Callol A."/>
            <person name="Pajuelo D."/>
            <person name="Ebbesson L."/>
            <person name="Teles M."/>
            <person name="MacKenzie S."/>
            <person name="Amaro C."/>
        </authorList>
    </citation>
    <scope>NUCLEOTIDE SEQUENCE</scope>
</reference>
<reference evidence="1" key="1">
    <citation type="submission" date="2014-11" db="EMBL/GenBank/DDBJ databases">
        <authorList>
            <person name="Amaro Gonzalez C."/>
        </authorList>
    </citation>
    <scope>NUCLEOTIDE SEQUENCE</scope>
</reference>
<name>A0A0E9URE1_ANGAN</name>
<organism evidence="1">
    <name type="scientific">Anguilla anguilla</name>
    <name type="common">European freshwater eel</name>
    <name type="synonym">Muraena anguilla</name>
    <dbReference type="NCBI Taxonomy" id="7936"/>
    <lineage>
        <taxon>Eukaryota</taxon>
        <taxon>Metazoa</taxon>
        <taxon>Chordata</taxon>
        <taxon>Craniata</taxon>
        <taxon>Vertebrata</taxon>
        <taxon>Euteleostomi</taxon>
        <taxon>Actinopterygii</taxon>
        <taxon>Neopterygii</taxon>
        <taxon>Teleostei</taxon>
        <taxon>Anguilliformes</taxon>
        <taxon>Anguillidae</taxon>
        <taxon>Anguilla</taxon>
    </lineage>
</organism>